<keyword evidence="1" id="KW-0645">Protease</keyword>
<feature type="domain" description="Microcystin LR degradation protein MlrC C-terminal" evidence="2">
    <location>
        <begin position="297"/>
        <end position="475"/>
    </location>
</feature>
<dbReference type="PIRSF" id="PIRSF012702">
    <property type="entry name" value="UCP012702"/>
    <property type="match status" value="1"/>
</dbReference>
<evidence type="ECO:0000259" key="2">
    <source>
        <dbReference type="Pfam" id="PF07171"/>
    </source>
</evidence>
<sequence>MKLFMAALLTETNTFSPLPTGREAFLGNGFSRNAGSRASPFWGNIPLIAWRRLAAEAGIAVVESITANAQPGGTTIRSAYEELRGMILEDLRQAGPVDIVLLNLHGAMVAEGYEDCESDLVHRVREMVGPEVVIGVELDLHCHLDETLRENADLVVIYKEYPHVDMAERAEDLFRLALRTARREIRPVMAYHPLHMLNMWHTPVEPMKGLVAGMLAAEAQGEILSLSFAHGFPWGDVPHLGAKMLAIADGDANHAARTAKAWGARIWALRETTRKRFDTPDEAIDAALAAPSGTTVVAETSDNAGGGAPSDCTAMLARMLARGVRDAAIGMFWDPIAVSFLREAGAGALMPLRLGGKCGAMSGDPLDLMVRVHAVTDRHVQSGLSGGTSEMGPAAWIEVPSGGGGLHIIVASARQQVFHPDAFTGLGCTLHDKRLVVVKSSQHFYAAFAPIAREVRYCAAEAGILRDFAAIPYQRFTGRYWPKVETP</sequence>
<dbReference type="InterPro" id="IPR015995">
    <property type="entry name" value="MlrC_N"/>
</dbReference>
<dbReference type="InterPro" id="IPR010799">
    <property type="entry name" value="MlrC_C"/>
</dbReference>
<gene>
    <name evidence="4" type="ORF">R9Z33_14175</name>
</gene>
<evidence type="ECO:0000313" key="5">
    <source>
        <dbReference type="Proteomes" id="UP001305521"/>
    </source>
</evidence>
<reference evidence="4 5" key="1">
    <citation type="submission" date="2023-11" db="EMBL/GenBank/DDBJ databases">
        <title>Arctic aerobic anoxygenic photoheterotroph Sediminicoccus rosea KRV36 adapts its photosynthesis to long days of polar summer.</title>
        <authorList>
            <person name="Tomasch J."/>
            <person name="Kopejtka K."/>
            <person name="Bily T."/>
            <person name="Gardiner A.T."/>
            <person name="Gardian Z."/>
            <person name="Shivaramu S."/>
            <person name="Koblizek M."/>
            <person name="Engelhardt F."/>
            <person name="Kaftan D."/>
        </authorList>
    </citation>
    <scope>NUCLEOTIDE SEQUENCE [LARGE SCALE GENOMIC DNA]</scope>
    <source>
        <strain evidence="4 5">R-30</strain>
    </source>
</reference>
<comment type="function">
    <text evidence="1">Involved in peptidolytic degradation of cyclic heptapeptide hepatotoxin microcystin (MC).</text>
</comment>
<comment type="cofactor">
    <cofactor evidence="1">
        <name>Zn(2+)</name>
        <dbReference type="ChEBI" id="CHEBI:29105"/>
    </cofactor>
    <text evidence="1">Binds 1 zinc ion per subunit.</text>
</comment>
<keyword evidence="1" id="KW-0378">Hydrolase</keyword>
<proteinExistence type="inferred from homology"/>
<organism evidence="4 5">
    <name type="scientific">Sediminicoccus rosea</name>
    <dbReference type="NCBI Taxonomy" id="1225128"/>
    <lineage>
        <taxon>Bacteria</taxon>
        <taxon>Pseudomonadati</taxon>
        <taxon>Pseudomonadota</taxon>
        <taxon>Alphaproteobacteria</taxon>
        <taxon>Acetobacterales</taxon>
        <taxon>Roseomonadaceae</taxon>
        <taxon>Sediminicoccus</taxon>
    </lineage>
</organism>
<name>A0ABZ0PC23_9PROT</name>
<keyword evidence="1" id="KW-0479">Metal-binding</keyword>
<dbReference type="Pfam" id="PF07171">
    <property type="entry name" value="MlrC_C"/>
    <property type="match status" value="1"/>
</dbReference>
<comment type="similarity">
    <text evidence="1">Belongs to the peptidase M81 family.</text>
</comment>
<dbReference type="RefSeq" id="WP_318647229.1">
    <property type="nucleotide sequence ID" value="NZ_CP137852.1"/>
</dbReference>
<feature type="domain" description="Microcystin LR degradation protein MlrC N-terminal" evidence="3">
    <location>
        <begin position="3"/>
        <end position="287"/>
    </location>
</feature>
<dbReference type="EMBL" id="CP137852">
    <property type="protein sequence ID" value="WPB83253.1"/>
    <property type="molecule type" value="Genomic_DNA"/>
</dbReference>
<accession>A0ABZ0PC23</accession>
<evidence type="ECO:0000259" key="3">
    <source>
        <dbReference type="Pfam" id="PF07364"/>
    </source>
</evidence>
<evidence type="ECO:0000313" key="4">
    <source>
        <dbReference type="EMBL" id="WPB83253.1"/>
    </source>
</evidence>
<protein>
    <recommendedName>
        <fullName evidence="1">Microcystinase C</fullName>
        <shortName evidence="1">MlrC</shortName>
    </recommendedName>
</protein>
<dbReference type="Pfam" id="PF07364">
    <property type="entry name" value="DUF1485"/>
    <property type="match status" value="1"/>
</dbReference>
<keyword evidence="5" id="KW-1185">Reference proteome</keyword>
<dbReference type="InterPro" id="IPR009197">
    <property type="entry name" value="MlrC"/>
</dbReference>
<evidence type="ECO:0000256" key="1">
    <source>
        <dbReference type="PIRNR" id="PIRNR012702"/>
    </source>
</evidence>
<keyword evidence="1" id="KW-0482">Metalloprotease</keyword>
<dbReference type="Proteomes" id="UP001305521">
    <property type="component" value="Chromosome"/>
</dbReference>